<dbReference type="PANTHER" id="PTHR13696">
    <property type="entry name" value="P-LOOP CONTAINING NUCLEOSIDE TRIPHOSPHATE HYDROLASE"/>
    <property type="match status" value="1"/>
</dbReference>
<dbReference type="InterPro" id="IPR015223">
    <property type="entry name" value="MipZ"/>
</dbReference>
<dbReference type="SUPFAM" id="SSF52540">
    <property type="entry name" value="P-loop containing nucleoside triphosphate hydrolases"/>
    <property type="match status" value="1"/>
</dbReference>
<dbReference type="Pfam" id="PF09140">
    <property type="entry name" value="MipZ"/>
    <property type="match status" value="1"/>
</dbReference>
<dbReference type="CDD" id="cd02042">
    <property type="entry name" value="ParAB_family"/>
    <property type="match status" value="1"/>
</dbReference>
<accession>A0A2N3PWL2</accession>
<proteinExistence type="predicted"/>
<comment type="caution">
    <text evidence="1">The sequence shown here is derived from an EMBL/GenBank/DDBJ whole genome shotgun (WGS) entry which is preliminary data.</text>
</comment>
<name>A0A2N3PWL2_9PROT</name>
<dbReference type="OrthoDB" id="13869at2"/>
<dbReference type="InterPro" id="IPR027417">
    <property type="entry name" value="P-loop_NTPase"/>
</dbReference>
<evidence type="ECO:0000313" key="2">
    <source>
        <dbReference type="Proteomes" id="UP000233293"/>
    </source>
</evidence>
<evidence type="ECO:0000313" key="1">
    <source>
        <dbReference type="EMBL" id="PKU24765.1"/>
    </source>
</evidence>
<organism evidence="1 2">
    <name type="scientific">Telmatospirillum siberiense</name>
    <dbReference type="NCBI Taxonomy" id="382514"/>
    <lineage>
        <taxon>Bacteria</taxon>
        <taxon>Pseudomonadati</taxon>
        <taxon>Pseudomonadota</taxon>
        <taxon>Alphaproteobacteria</taxon>
        <taxon>Rhodospirillales</taxon>
        <taxon>Rhodospirillaceae</taxon>
        <taxon>Telmatospirillum</taxon>
    </lineage>
</organism>
<sequence>MKAGGAKVVVVGNEKGGSGKTTIAVHLAIGLSRLGIPVGSVDLDSHQQSLTRYLSNRRMWCEEHSVHLDMPEHRLIEPSSQDSRSAARRHDLQMLNDVLAALAETCRVVIVDCPAGDGFLSRAAHERADVLVTPLNDSFVDLDPLLQFRPGSFEPLALGGYARMLWEVREERLNAGRVAFDWIVLRNRLSGLADQNKKDMTRVLEKIAPIMGFHLAEGLGERIIFRRLFHQGLTLFDSDEPKTSIIANHSLQAARNELADLIDVVCKVMDIKDDVIVA</sequence>
<reference evidence="2" key="1">
    <citation type="submission" date="2017-12" db="EMBL/GenBank/DDBJ databases">
        <title>Draft genome sequence of Telmatospirillum siberiense 26-4b1T, an acidotolerant peatland alphaproteobacterium potentially involved in sulfur cycling.</title>
        <authorList>
            <person name="Hausmann B."/>
            <person name="Pjevac P."/>
            <person name="Schreck K."/>
            <person name="Herbold C.W."/>
            <person name="Daims H."/>
            <person name="Wagner M."/>
            <person name="Pester M."/>
            <person name="Loy A."/>
        </authorList>
    </citation>
    <scope>NUCLEOTIDE SEQUENCE [LARGE SCALE GENOMIC DNA]</scope>
    <source>
        <strain evidence="2">26-4b1</strain>
    </source>
</reference>
<dbReference type="RefSeq" id="WP_101250308.1">
    <property type="nucleotide sequence ID" value="NZ_PIUM01000008.1"/>
</dbReference>
<dbReference type="Proteomes" id="UP000233293">
    <property type="component" value="Unassembled WGS sequence"/>
</dbReference>
<keyword evidence="2" id="KW-1185">Reference proteome</keyword>
<dbReference type="EMBL" id="PIUM01000008">
    <property type="protein sequence ID" value="PKU24765.1"/>
    <property type="molecule type" value="Genomic_DNA"/>
</dbReference>
<protein>
    <submittedName>
        <fullName evidence="1">ATPase</fullName>
    </submittedName>
</protein>
<dbReference type="InterPro" id="IPR050678">
    <property type="entry name" value="DNA_Partitioning_ATPase"/>
</dbReference>
<dbReference type="Gene3D" id="3.40.50.300">
    <property type="entry name" value="P-loop containing nucleotide triphosphate hydrolases"/>
    <property type="match status" value="1"/>
</dbReference>
<dbReference type="AlphaFoldDB" id="A0A2N3PWL2"/>
<gene>
    <name evidence="1" type="ORF">CWS72_09190</name>
</gene>
<dbReference type="PANTHER" id="PTHR13696:SF96">
    <property type="entry name" value="COBQ_COBB_MIND_PARA NUCLEOTIDE BINDING DOMAIN-CONTAINING PROTEIN"/>
    <property type="match status" value="1"/>
</dbReference>